<keyword evidence="6" id="KW-1185">Reference proteome</keyword>
<accession>A0A9Q0R8A6</accession>
<feature type="domain" description="Centromere/kinetochore protein zw10 middle" evidence="2">
    <location>
        <begin position="191"/>
        <end position="358"/>
    </location>
</feature>
<organism evidence="5 6">
    <name type="scientific">Anaeramoeba ignava</name>
    <name type="common">Anaerobic marine amoeba</name>
    <dbReference type="NCBI Taxonomy" id="1746090"/>
    <lineage>
        <taxon>Eukaryota</taxon>
        <taxon>Metamonada</taxon>
        <taxon>Anaeramoebidae</taxon>
        <taxon>Anaeramoeba</taxon>
    </lineage>
</organism>
<sequence>MNNNNNNNNNLTKDELIQNLNQISKQIQFLKKASLESFDNKTMLLVQFYDQMHLVDSELDKLMIWINEIETKAQIISGQTQHYPLLQNEFEQNRNLITLIKHINQIQQKFELFEEHSEENQYLNCVKDIKEIETQINSLTENIKKLLKEEQQNLDKIEEANFLKIMYQEYIRKKSFIEQILIQTLENYFIFNENEIQMQILLEISKISGIETISSPIKLNEIIESLFELKMIESKLENIFDKFLQKIIIPIITNPKLKMIISKGHQEFTIQCVFDPTTQFENETSNVTHAFTQIHNSHLVVIQDIMMKLNQVLTAFFNSIFADKNNYQDVSMKLGTELFTKITDLLIKNWLEKSNPTKYEGAQCFFKIEKIYAQTQISLKYLYRSWEWWERMKQDCPNIWKIWSENFWIKNMTKSYKQQDNFYCLQITLSLEISDETERTALSTFDMAGGKDKKGKTGISGKDWMKNVEKFDKNQSGNSEYLAQFFEFRLPTMKIQSSTQRLVELAYQTLEEACSSESSKFAWELYQSTRDIFDMYLVLVPNFHGSNIAETSHLSALFYHDCMYISHHLLTLGARYRDRLPEPLNRTSSFIDFVPLFRDLGENWHSQQLQSQAAHLRSLLKDIYPLFANLDSYSTPRVESALLQISAHVERLSNSWKDILTSEILIGSLGKILSILLRDIVDNVLLLSDIYEPVILHGLLSKLLVFIPRILFKSDSQTNQKDSDDVHVDSDVNLDSDANVKRYVSVWKRFKTLLIFLKDGLKEIVEKVRKNEIEDFFVEEVIHLIQAIFEKSVLREQSIEDIKVMMKK</sequence>
<protein>
    <submittedName>
        <fullName evidence="5">Centromere/kinetochore protein zw10</fullName>
    </submittedName>
</protein>
<dbReference type="PANTHER" id="PTHR12205">
    <property type="entry name" value="CENTROMERE/KINETOCHORE PROTEIN ZW10"/>
    <property type="match status" value="1"/>
</dbReference>
<comment type="caution">
    <text evidence="5">The sequence shown here is derived from an EMBL/GenBank/DDBJ whole genome shotgun (WGS) entry which is preliminary data.</text>
</comment>
<evidence type="ECO:0000259" key="2">
    <source>
        <dbReference type="Pfam" id="PF20665"/>
    </source>
</evidence>
<dbReference type="OrthoDB" id="534815at2759"/>
<dbReference type="InterPro" id="IPR055148">
    <property type="entry name" value="ZW10_C_2"/>
</dbReference>
<dbReference type="Pfam" id="PF20666">
    <property type="entry name" value="ZW10_C"/>
    <property type="match status" value="1"/>
</dbReference>
<dbReference type="GO" id="GO:0006888">
    <property type="term" value="P:endoplasmic reticulum to Golgi vesicle-mediated transport"/>
    <property type="evidence" value="ECO:0007669"/>
    <property type="project" value="TreeGrafter"/>
</dbReference>
<dbReference type="PANTHER" id="PTHR12205:SF0">
    <property type="entry name" value="CENTROMERE_KINETOCHORE PROTEIN ZW10 HOMOLOG"/>
    <property type="match status" value="1"/>
</dbReference>
<dbReference type="InterPro" id="IPR048343">
    <property type="entry name" value="ZW10_C"/>
</dbReference>
<dbReference type="GO" id="GO:0007094">
    <property type="term" value="P:mitotic spindle assembly checkpoint signaling"/>
    <property type="evidence" value="ECO:0007669"/>
    <property type="project" value="TreeGrafter"/>
</dbReference>
<dbReference type="InterPro" id="IPR046362">
    <property type="entry name" value="Zw10/DSL1_C_sf"/>
</dbReference>
<feature type="coiled-coil region" evidence="1">
    <location>
        <begin position="129"/>
        <end position="160"/>
    </location>
</feature>
<feature type="domain" description="Centromere/kinetochore protein zw10 C-terminal" evidence="3">
    <location>
        <begin position="488"/>
        <end position="617"/>
    </location>
</feature>
<reference evidence="5" key="1">
    <citation type="submission" date="2022-10" db="EMBL/GenBank/DDBJ databases">
        <title>Novel sulphate-reducing endosymbionts in the free-living metamonad Anaeramoeba.</title>
        <authorList>
            <person name="Jerlstrom-Hultqvist J."/>
            <person name="Cepicka I."/>
            <person name="Gallot-Lavallee L."/>
            <person name="Salas-Leiva D."/>
            <person name="Curtis B.A."/>
            <person name="Zahonova K."/>
            <person name="Pipaliya S."/>
            <person name="Dacks J."/>
            <person name="Roger A.J."/>
        </authorList>
    </citation>
    <scope>NUCLEOTIDE SEQUENCE</scope>
    <source>
        <strain evidence="5">BMAN</strain>
    </source>
</reference>
<dbReference type="AlphaFoldDB" id="A0A9Q0R8A6"/>
<evidence type="ECO:0000259" key="3">
    <source>
        <dbReference type="Pfam" id="PF20666"/>
    </source>
</evidence>
<dbReference type="GO" id="GO:0005737">
    <property type="term" value="C:cytoplasm"/>
    <property type="evidence" value="ECO:0007669"/>
    <property type="project" value="GOC"/>
</dbReference>
<evidence type="ECO:0000256" key="1">
    <source>
        <dbReference type="SAM" id="Coils"/>
    </source>
</evidence>
<name>A0A9Q0R8A6_ANAIG</name>
<dbReference type="Pfam" id="PF20665">
    <property type="entry name" value="Zw10_middle"/>
    <property type="match status" value="1"/>
</dbReference>
<gene>
    <name evidence="5" type="ORF">M0811_01835</name>
</gene>
<dbReference type="InterPro" id="IPR048344">
    <property type="entry name" value="Zw10_middle"/>
</dbReference>
<proteinExistence type="predicted"/>
<evidence type="ECO:0000313" key="6">
    <source>
        <dbReference type="Proteomes" id="UP001149090"/>
    </source>
</evidence>
<dbReference type="Proteomes" id="UP001149090">
    <property type="component" value="Unassembled WGS sequence"/>
</dbReference>
<dbReference type="Gene3D" id="1.10.357.150">
    <property type="match status" value="1"/>
</dbReference>
<evidence type="ECO:0000313" key="5">
    <source>
        <dbReference type="EMBL" id="KAJ5070854.1"/>
    </source>
</evidence>
<keyword evidence="1" id="KW-0175">Coiled coil</keyword>
<dbReference type="EMBL" id="JAPDFW010000092">
    <property type="protein sequence ID" value="KAJ5070854.1"/>
    <property type="molecule type" value="Genomic_DNA"/>
</dbReference>
<dbReference type="Pfam" id="PF22766">
    <property type="entry name" value="ZW10_C2"/>
    <property type="match status" value="1"/>
</dbReference>
<dbReference type="GO" id="GO:1990423">
    <property type="term" value="C:RZZ complex"/>
    <property type="evidence" value="ECO:0007669"/>
    <property type="project" value="TreeGrafter"/>
</dbReference>
<feature type="domain" description="ZW10 C-terminal helical" evidence="4">
    <location>
        <begin position="642"/>
        <end position="800"/>
    </location>
</feature>
<evidence type="ECO:0000259" key="4">
    <source>
        <dbReference type="Pfam" id="PF22766"/>
    </source>
</evidence>